<dbReference type="InterPro" id="IPR018392">
    <property type="entry name" value="LysM"/>
</dbReference>
<keyword evidence="5" id="KW-1185">Reference proteome</keyword>
<organism evidence="4 5">
    <name type="scientific">Kangiella aquimarina</name>
    <dbReference type="NCBI Taxonomy" id="261965"/>
    <lineage>
        <taxon>Bacteria</taxon>
        <taxon>Pseudomonadati</taxon>
        <taxon>Pseudomonadota</taxon>
        <taxon>Gammaproteobacteria</taxon>
        <taxon>Kangiellales</taxon>
        <taxon>Kangiellaceae</taxon>
        <taxon>Kangiella</taxon>
    </lineage>
</organism>
<feature type="compositionally biased region" description="Acidic residues" evidence="1">
    <location>
        <begin position="404"/>
        <end position="420"/>
    </location>
</feature>
<sequence length="777" mass="84650">MFRKLAATVAVSTALMTSQAWSLGLGELKTESGLNQPLNAEIVLLSSKELQESDLRAKIASFEAYERYGVTREPFHSLLRFEVYTKGDGSKAIRLSSDSPIKEPYVNIIIELDWPQGKLMREYTLLLDPPVFNKTTPVVTAEPATTQVTPTQRPSRVTEEVKRTPEPSVSSQQEPPVTESPEQTTSEPVVRTEPTQRRSAPVFDGNSWSVGRGQTLWSIASQVRPDNATVQQTLIALYRSNPDAFINNDINRLKAGYKLKVPDRSLINDISHAEALSEYRASLSGSQAPLDVRKTVTETEARSDSTTQGGRLSIASVEDSSLNQAGGSETESGSVDELQSEVNTLREAVETLKLQNQQLKEELEAKEDLADTGVKLEDDTLAVLSGSAEVAEDSLPIDSPQEQSGEEENVAEQTAADEAEKESIAETAATDSKPDSLPASSSNPKEEAFYQAEGFWYWVGGGLLGLLAIAGGAVYWRNRQPPEEGESSLIPNFGGSGSKKEPSSPRDSFLNKDKMSFDDAPSDPISEADVLIARGKMTEANSVLEKALSKDPKNDEVRVKYMELLASQKNANKFHEVKQGLSKGFDYDSKLGLKVASLSSLVEPAKAAEPAPMPSAVLPDEDDVFGFDQQDDGKEVNVDLSAELEATEEPEVDTTSSDDSLDFDLSDFEKEVEETANEGKVASKSVTETSSDDNSIDFALDSDDEEKVTEESDSMTFEPVGEHESDVSEDEVQTKLELAKAYLEMGDEDSAKDILQEVQKEGNSAQSEEASKLLAKH</sequence>
<feature type="domain" description="LysM" evidence="3">
    <location>
        <begin position="206"/>
        <end position="261"/>
    </location>
</feature>
<dbReference type="InterPro" id="IPR057840">
    <property type="entry name" value="FimV_N"/>
</dbReference>
<feature type="compositionally biased region" description="Polar residues" evidence="1">
    <location>
        <begin position="318"/>
        <end position="333"/>
    </location>
</feature>
<protein>
    <submittedName>
        <fullName evidence="4">FimV/HubP family polar landmark protein</fullName>
    </submittedName>
</protein>
<dbReference type="InterPro" id="IPR011990">
    <property type="entry name" value="TPR-like_helical_dom_sf"/>
</dbReference>
<evidence type="ECO:0000313" key="4">
    <source>
        <dbReference type="EMBL" id="WQG84273.1"/>
    </source>
</evidence>
<feature type="compositionally biased region" description="Acidic residues" evidence="1">
    <location>
        <begin position="659"/>
        <end position="676"/>
    </location>
</feature>
<feature type="region of interest" description="Disordered" evidence="1">
    <location>
        <begin position="481"/>
        <end position="521"/>
    </location>
</feature>
<feature type="compositionally biased region" description="Basic and acidic residues" evidence="1">
    <location>
        <begin position="498"/>
        <end position="517"/>
    </location>
</feature>
<dbReference type="Pfam" id="PF14559">
    <property type="entry name" value="TPR_19"/>
    <property type="match status" value="1"/>
</dbReference>
<feature type="compositionally biased region" description="Low complexity" evidence="1">
    <location>
        <begin position="166"/>
        <end position="177"/>
    </location>
</feature>
<feature type="region of interest" description="Disordered" evidence="1">
    <location>
        <begin position="138"/>
        <end position="205"/>
    </location>
</feature>
<accession>A0ABZ0X1M7</accession>
<feature type="chain" id="PRO_5047510722" evidence="2">
    <location>
        <begin position="23"/>
        <end position="777"/>
    </location>
</feature>
<feature type="region of interest" description="Disordered" evidence="1">
    <location>
        <begin position="758"/>
        <end position="777"/>
    </location>
</feature>
<feature type="region of interest" description="Disordered" evidence="1">
    <location>
        <begin position="296"/>
        <end position="341"/>
    </location>
</feature>
<dbReference type="EMBL" id="CP140158">
    <property type="protein sequence ID" value="WQG84273.1"/>
    <property type="molecule type" value="Genomic_DNA"/>
</dbReference>
<dbReference type="Gene3D" id="1.25.40.10">
    <property type="entry name" value="Tetratricopeptide repeat domain"/>
    <property type="match status" value="1"/>
</dbReference>
<reference evidence="4 5" key="1">
    <citation type="submission" date="2023-11" db="EMBL/GenBank/DDBJ databases">
        <title>MicrobeMod: A computational toolkit for identifying prokaryotic methylation and restriction-modification with nanopore sequencing.</title>
        <authorList>
            <person name="Crits-Christoph A."/>
            <person name="Kang S.C."/>
            <person name="Lee H."/>
            <person name="Ostrov N."/>
        </authorList>
    </citation>
    <scope>NUCLEOTIDE SEQUENCE [LARGE SCALE GENOMIC DNA]</scope>
    <source>
        <strain evidence="4 5">DSMZ 16071</strain>
    </source>
</reference>
<dbReference type="NCBIfam" id="TIGR03505">
    <property type="entry name" value="FimV_core"/>
    <property type="match status" value="1"/>
</dbReference>
<dbReference type="InterPro" id="IPR020011">
    <property type="entry name" value="FimV_C"/>
</dbReference>
<feature type="region of interest" description="Disordered" evidence="1">
    <location>
        <begin position="387"/>
        <end position="444"/>
    </location>
</feature>
<dbReference type="InterPro" id="IPR020012">
    <property type="entry name" value="LysM_FimV"/>
</dbReference>
<evidence type="ECO:0000259" key="3">
    <source>
        <dbReference type="PROSITE" id="PS51782"/>
    </source>
</evidence>
<keyword evidence="2" id="KW-0732">Signal</keyword>
<proteinExistence type="predicted"/>
<dbReference type="RefSeq" id="WP_018624738.1">
    <property type="nucleotide sequence ID" value="NZ_CP140158.1"/>
</dbReference>
<feature type="compositionally biased region" description="Basic and acidic residues" evidence="1">
    <location>
        <begin position="720"/>
        <end position="732"/>
    </location>
</feature>
<dbReference type="Gene3D" id="1.20.58.2200">
    <property type="match status" value="1"/>
</dbReference>
<evidence type="ECO:0000256" key="2">
    <source>
        <dbReference type="SAM" id="SignalP"/>
    </source>
</evidence>
<dbReference type="PROSITE" id="PS51782">
    <property type="entry name" value="LYSM"/>
    <property type="match status" value="1"/>
</dbReference>
<dbReference type="Proteomes" id="UP001324185">
    <property type="component" value="Chromosome"/>
</dbReference>
<dbReference type="Pfam" id="PF25800">
    <property type="entry name" value="FimV_N"/>
    <property type="match status" value="1"/>
</dbReference>
<dbReference type="NCBIfam" id="TIGR03504">
    <property type="entry name" value="FimV_Cterm"/>
    <property type="match status" value="1"/>
</dbReference>
<dbReference type="InterPro" id="IPR038440">
    <property type="entry name" value="FimV_C_sf"/>
</dbReference>
<feature type="compositionally biased region" description="Acidic residues" evidence="1">
    <location>
        <begin position="690"/>
        <end position="713"/>
    </location>
</feature>
<name>A0ABZ0X1M7_9GAMM</name>
<feature type="compositionally biased region" description="Low complexity" evidence="1">
    <location>
        <begin position="138"/>
        <end position="152"/>
    </location>
</feature>
<gene>
    <name evidence="4" type="ORF">SR900_07295</name>
</gene>
<feature type="signal peptide" evidence="2">
    <location>
        <begin position="1"/>
        <end position="22"/>
    </location>
</feature>
<feature type="region of interest" description="Disordered" evidence="1">
    <location>
        <begin position="608"/>
        <end position="732"/>
    </location>
</feature>
<evidence type="ECO:0000313" key="5">
    <source>
        <dbReference type="Proteomes" id="UP001324185"/>
    </source>
</evidence>
<feature type="compositionally biased region" description="Basic and acidic residues" evidence="1">
    <location>
        <begin position="156"/>
        <end position="165"/>
    </location>
</feature>
<evidence type="ECO:0000256" key="1">
    <source>
        <dbReference type="SAM" id="MobiDB-lite"/>
    </source>
</evidence>